<reference evidence="4" key="1">
    <citation type="submission" date="2022-07" db="EMBL/GenBank/DDBJ databases">
        <authorList>
            <person name="Macas J."/>
            <person name="Novak P."/>
            <person name="Neumann P."/>
        </authorList>
    </citation>
    <scope>NUCLEOTIDE SEQUENCE</scope>
</reference>
<dbReference type="AlphaFoldDB" id="A0AAV0F2V4"/>
<dbReference type="SUPFAM" id="SSF49354">
    <property type="entry name" value="PapD-like"/>
    <property type="match status" value="2"/>
</dbReference>
<evidence type="ECO:0000256" key="1">
    <source>
        <dbReference type="ARBA" id="ARBA00008932"/>
    </source>
</evidence>
<dbReference type="EMBL" id="CAMAPF010000956">
    <property type="protein sequence ID" value="CAH9129841.1"/>
    <property type="molecule type" value="Genomic_DNA"/>
</dbReference>
<dbReference type="GO" id="GO:0090158">
    <property type="term" value="P:endoplasmic reticulum membrane organization"/>
    <property type="evidence" value="ECO:0007669"/>
    <property type="project" value="TreeGrafter"/>
</dbReference>
<dbReference type="Gene3D" id="2.60.40.10">
    <property type="entry name" value="Immunoglobulins"/>
    <property type="match status" value="2"/>
</dbReference>
<comment type="similarity">
    <text evidence="1">Belongs to the VAMP-associated protein (VAP) (TC 9.B.17) family.</text>
</comment>
<dbReference type="PANTHER" id="PTHR10809">
    <property type="entry name" value="VESICLE-ASSOCIATED MEMBRANE PROTEIN-ASSOCIATED PROTEIN"/>
    <property type="match status" value="1"/>
</dbReference>
<evidence type="ECO:0000313" key="3">
    <source>
        <dbReference type="EMBL" id="CAH9084914.1"/>
    </source>
</evidence>
<comment type="caution">
    <text evidence="4">The sequence shown here is derived from an EMBL/GenBank/DDBJ whole genome shotgun (WGS) entry which is preliminary data.</text>
</comment>
<dbReference type="EMBL" id="CAMAPF010000049">
    <property type="protein sequence ID" value="CAH9084914.1"/>
    <property type="molecule type" value="Genomic_DNA"/>
</dbReference>
<sequence>MQAQRTTPADMQCNDKFLIQSTIVPHEKMEDTIISEMFMKYKAKYIHENKLKVLLISPPESPVWQPVNGVLKEYFPDNSSTLNEKLQIGVENLPPPHEVTEMMGLVIIQPLDLKFTFELRKQSSCSVTLTNTTAQCVAFKVKTTPPKKYCIRPNIGIIKPNSTINLIVTMQAQRTTPADMQCKDKFLIQSTIVPHEKMEVREG</sequence>
<dbReference type="InterPro" id="IPR000535">
    <property type="entry name" value="MSP_dom"/>
</dbReference>
<dbReference type="FunFam" id="2.60.40.10:FF:000813">
    <property type="entry name" value="Vesicle-associated protein 1-1"/>
    <property type="match status" value="1"/>
</dbReference>
<dbReference type="PROSITE" id="PS50202">
    <property type="entry name" value="MSP"/>
    <property type="match status" value="1"/>
</dbReference>
<dbReference type="Pfam" id="PF00635">
    <property type="entry name" value="Motile_Sperm"/>
    <property type="match status" value="1"/>
</dbReference>
<accession>A0AAV0F2V4</accession>
<feature type="domain" description="MSP" evidence="2">
    <location>
        <begin position="105"/>
        <end position="203"/>
    </location>
</feature>
<dbReference type="GO" id="GO:0005886">
    <property type="term" value="C:plasma membrane"/>
    <property type="evidence" value="ECO:0007669"/>
    <property type="project" value="TreeGrafter"/>
</dbReference>
<dbReference type="GO" id="GO:0005789">
    <property type="term" value="C:endoplasmic reticulum membrane"/>
    <property type="evidence" value="ECO:0007669"/>
    <property type="project" value="InterPro"/>
</dbReference>
<evidence type="ECO:0000313" key="4">
    <source>
        <dbReference type="EMBL" id="CAH9129841.1"/>
    </source>
</evidence>
<dbReference type="InterPro" id="IPR016763">
    <property type="entry name" value="VAP"/>
</dbReference>
<proteinExistence type="inferred from homology"/>
<gene>
    <name evidence="4" type="ORF">CEPIT_LOCUS30172</name>
    <name evidence="3" type="ORF">CEPIT_LOCUS9100</name>
</gene>
<organism evidence="4 5">
    <name type="scientific">Cuscuta epithymum</name>
    <dbReference type="NCBI Taxonomy" id="186058"/>
    <lineage>
        <taxon>Eukaryota</taxon>
        <taxon>Viridiplantae</taxon>
        <taxon>Streptophyta</taxon>
        <taxon>Embryophyta</taxon>
        <taxon>Tracheophyta</taxon>
        <taxon>Spermatophyta</taxon>
        <taxon>Magnoliopsida</taxon>
        <taxon>eudicotyledons</taxon>
        <taxon>Gunneridae</taxon>
        <taxon>Pentapetalae</taxon>
        <taxon>asterids</taxon>
        <taxon>lamiids</taxon>
        <taxon>Solanales</taxon>
        <taxon>Convolvulaceae</taxon>
        <taxon>Cuscuteae</taxon>
        <taxon>Cuscuta</taxon>
        <taxon>Cuscuta subgen. Cuscuta</taxon>
    </lineage>
</organism>
<evidence type="ECO:0000313" key="5">
    <source>
        <dbReference type="Proteomes" id="UP001152523"/>
    </source>
</evidence>
<protein>
    <recommendedName>
        <fullName evidence="2">MSP domain-containing protein</fullName>
    </recommendedName>
</protein>
<keyword evidence="5" id="KW-1185">Reference proteome</keyword>
<dbReference type="PANTHER" id="PTHR10809:SF148">
    <property type="entry name" value="OS01G0936800 PROTEIN"/>
    <property type="match status" value="1"/>
</dbReference>
<dbReference type="Proteomes" id="UP001152523">
    <property type="component" value="Unassembled WGS sequence"/>
</dbReference>
<evidence type="ECO:0000259" key="2">
    <source>
        <dbReference type="PROSITE" id="PS50202"/>
    </source>
</evidence>
<dbReference type="GO" id="GO:0061817">
    <property type="term" value="P:endoplasmic reticulum-plasma membrane tethering"/>
    <property type="evidence" value="ECO:0007669"/>
    <property type="project" value="TreeGrafter"/>
</dbReference>
<dbReference type="InterPro" id="IPR008962">
    <property type="entry name" value="PapD-like_sf"/>
</dbReference>
<name>A0AAV0F2V4_9ASTE</name>
<dbReference type="InterPro" id="IPR013783">
    <property type="entry name" value="Ig-like_fold"/>
</dbReference>